<dbReference type="AlphaFoldDB" id="A0A2A4JA45"/>
<organism evidence="1">
    <name type="scientific">Heliothis virescens</name>
    <name type="common">Tobacco budworm moth</name>
    <dbReference type="NCBI Taxonomy" id="7102"/>
    <lineage>
        <taxon>Eukaryota</taxon>
        <taxon>Metazoa</taxon>
        <taxon>Ecdysozoa</taxon>
        <taxon>Arthropoda</taxon>
        <taxon>Hexapoda</taxon>
        <taxon>Insecta</taxon>
        <taxon>Pterygota</taxon>
        <taxon>Neoptera</taxon>
        <taxon>Endopterygota</taxon>
        <taxon>Lepidoptera</taxon>
        <taxon>Glossata</taxon>
        <taxon>Ditrysia</taxon>
        <taxon>Noctuoidea</taxon>
        <taxon>Noctuidae</taxon>
        <taxon>Heliothinae</taxon>
        <taxon>Heliothis</taxon>
    </lineage>
</organism>
<sequence>MDEDSIVKVCNSAFSSEDVDIAKTLLFKSVTTTIKKVTRRSQNKVFRDLEDIIMVFKNTDPENVPIFVAKDLNKLPPVTFDHIDVTRLMKDIIVLQSEIKQIKEEYATKELLENIKNHCNKSQSSDIKNSEERGASTLNAKNVLDDESICVFEQGCSYADLTKQISPRAVTPMRHGGNAVPLAEVQTKTLNVTAVQLPMNTHDVRQETPSCGNEEGWTLVKSRKKHSRFVGKKGTNVDSTSKFKAADIKIPFLLYNVAKGVSSADIASYVKEKTQVDVVPELIEVKHSKEYASFKLYIPKQQIDLFEKDNIWPEGVFFRRYFVFKTKSTRGTETNKASE</sequence>
<name>A0A2A4JA45_HELVI</name>
<evidence type="ECO:0008006" key="2">
    <source>
        <dbReference type="Google" id="ProtNLM"/>
    </source>
</evidence>
<reference evidence="1" key="1">
    <citation type="submission" date="2017-09" db="EMBL/GenBank/DDBJ databases">
        <title>Contemporary evolution of a Lepidopteran species, Heliothis virescens, in response to modern agricultural practices.</title>
        <authorList>
            <person name="Fritz M.L."/>
            <person name="Deyonke A.M."/>
            <person name="Papanicolaou A."/>
            <person name="Micinski S."/>
            <person name="Westbrook J."/>
            <person name="Gould F."/>
        </authorList>
    </citation>
    <scope>NUCLEOTIDE SEQUENCE [LARGE SCALE GENOMIC DNA]</scope>
    <source>
        <strain evidence="1">HvINT-</strain>
        <tissue evidence="1">Whole body</tissue>
    </source>
</reference>
<gene>
    <name evidence="1" type="ORF">B5V51_4933</name>
</gene>
<comment type="caution">
    <text evidence="1">The sequence shown here is derived from an EMBL/GenBank/DDBJ whole genome shotgun (WGS) entry which is preliminary data.</text>
</comment>
<accession>A0A2A4JA45</accession>
<protein>
    <recommendedName>
        <fullName evidence="2">Mutant cadherin</fullName>
    </recommendedName>
</protein>
<evidence type="ECO:0000313" key="1">
    <source>
        <dbReference type="EMBL" id="PCG68719.1"/>
    </source>
</evidence>
<proteinExistence type="predicted"/>
<dbReference type="EMBL" id="NWSH01002273">
    <property type="protein sequence ID" value="PCG68719.1"/>
    <property type="molecule type" value="Genomic_DNA"/>
</dbReference>